<comment type="similarity">
    <text evidence="2">Belongs to the peptidase M67C family.</text>
</comment>
<evidence type="ECO:0000256" key="10">
    <source>
        <dbReference type="ARBA" id="ARBA00023049"/>
    </source>
</evidence>
<dbReference type="InterPro" id="IPR037518">
    <property type="entry name" value="MPN"/>
</dbReference>
<keyword evidence="7" id="KW-0833">Ubl conjugation pathway</keyword>
<keyword evidence="4" id="KW-0646">Protease inhibitor</keyword>
<dbReference type="AlphaFoldDB" id="A0A9P8T488"/>
<dbReference type="SUPFAM" id="SSF140856">
    <property type="entry name" value="USP8 N-terminal domain-like"/>
    <property type="match status" value="1"/>
</dbReference>
<dbReference type="InterPro" id="IPR015063">
    <property type="entry name" value="USP8_dimer"/>
</dbReference>
<comment type="caution">
    <text evidence="16">The sequence shown here is derived from an EMBL/GenBank/DDBJ whole genome shotgun (WGS) entry which is preliminary data.</text>
</comment>
<reference evidence="16" key="1">
    <citation type="journal article" date="2021" name="Open Biol.">
        <title>Shared evolutionary footprints suggest mitochondrial oxidative damage underlies multiple complex I losses in fungi.</title>
        <authorList>
            <person name="Schikora-Tamarit M.A."/>
            <person name="Marcet-Houben M."/>
            <person name="Nosek J."/>
            <person name="Gabaldon T."/>
        </authorList>
    </citation>
    <scope>NUCLEOTIDE SEQUENCE</scope>
    <source>
        <strain evidence="16">NCAIM Y.01608</strain>
    </source>
</reference>
<dbReference type="GO" id="GO:0004869">
    <property type="term" value="F:cysteine-type endopeptidase inhibitor activity"/>
    <property type="evidence" value="ECO:0007669"/>
    <property type="project" value="UniProtKB-KW"/>
</dbReference>
<dbReference type="OrthoDB" id="3640at2759"/>
<dbReference type="InterPro" id="IPR000555">
    <property type="entry name" value="JAMM/MPN+_dom"/>
</dbReference>
<reference evidence="16" key="2">
    <citation type="submission" date="2021-01" db="EMBL/GenBank/DDBJ databases">
        <authorList>
            <person name="Schikora-Tamarit M.A."/>
        </authorList>
    </citation>
    <scope>NUCLEOTIDE SEQUENCE</scope>
    <source>
        <strain evidence="16">NCAIM Y.01608</strain>
    </source>
</reference>
<evidence type="ECO:0000256" key="13">
    <source>
        <dbReference type="ARBA" id="ARBA00039609"/>
    </source>
</evidence>
<dbReference type="InterPro" id="IPR044098">
    <property type="entry name" value="STAMBP/STALP-like_MPN"/>
</dbReference>
<sequence>MVSSTNGDSVLLQNPKVLNAIATGYEYSNSIPLKVWLRSASTMLKHARYYATDGNVSETYVLYLRFVDLLANRLYKHPELRGWRQQKDGAANYQLYQKLCSKMPEIMSEAERIRKILDERYARQQKKQERAIQRRSPATKPKTASVAAPVTPEPQPELDASLATKLRSLSSSSANSPQIKLEISYPNEIALESPKSEPVAQNEPAPTVLHKTVNFTEGGSPLRTVFLPPKLVDEFLAIARRNTSKKLETCGILCGKLNRNAFFINYLVIPEQDSTPNTCNTKNEEKLFDFIDNLDLFVLGWIHTHPTQSCFLSSVDLHTQNSYQIMLNEAIAVVCSPKFERQLGIFRLTDPPGIPVITNCNQSGFHPHESDNLYVECDRTSTKTGHVVLKDLPFQIKDLR</sequence>
<dbReference type="Pfam" id="PF01398">
    <property type="entry name" value="JAB"/>
    <property type="match status" value="1"/>
</dbReference>
<evidence type="ECO:0000256" key="9">
    <source>
        <dbReference type="ARBA" id="ARBA00022833"/>
    </source>
</evidence>
<keyword evidence="6" id="KW-0479">Metal-binding</keyword>
<dbReference type="SUPFAM" id="SSF102712">
    <property type="entry name" value="JAB1/MPN domain"/>
    <property type="match status" value="1"/>
</dbReference>
<evidence type="ECO:0000256" key="8">
    <source>
        <dbReference type="ARBA" id="ARBA00022801"/>
    </source>
</evidence>
<evidence type="ECO:0000256" key="12">
    <source>
        <dbReference type="ARBA" id="ARBA00038426"/>
    </source>
</evidence>
<keyword evidence="17" id="KW-1185">Reference proteome</keyword>
<dbReference type="GO" id="GO:0006508">
    <property type="term" value="P:proteolysis"/>
    <property type="evidence" value="ECO:0007669"/>
    <property type="project" value="UniProtKB-KW"/>
</dbReference>
<evidence type="ECO:0000256" key="6">
    <source>
        <dbReference type="ARBA" id="ARBA00022723"/>
    </source>
</evidence>
<dbReference type="PANTHER" id="PTHR12947">
    <property type="entry name" value="AMSH-LIKE PROTEASE"/>
    <property type="match status" value="1"/>
</dbReference>
<dbReference type="Pfam" id="PF08969">
    <property type="entry name" value="USP8_dimer"/>
    <property type="match status" value="1"/>
</dbReference>
<protein>
    <recommendedName>
        <fullName evidence="13">Regulator of free ubiquitin chains 1</fullName>
    </recommendedName>
</protein>
<proteinExistence type="inferred from homology"/>
<dbReference type="Gene3D" id="1.20.58.80">
    <property type="entry name" value="Phosphotransferase system, lactose/cellobiose-type IIA subunit"/>
    <property type="match status" value="1"/>
</dbReference>
<evidence type="ECO:0000256" key="5">
    <source>
        <dbReference type="ARBA" id="ARBA00022704"/>
    </source>
</evidence>
<dbReference type="PANTHER" id="PTHR12947:SF13">
    <property type="entry name" value="FI19924P1"/>
    <property type="match status" value="1"/>
</dbReference>
<dbReference type="GO" id="GO:0140492">
    <property type="term" value="F:metal-dependent deubiquitinase activity"/>
    <property type="evidence" value="ECO:0007669"/>
    <property type="project" value="InterPro"/>
</dbReference>
<organism evidence="16 17">
    <name type="scientific">Ogataea polymorpha</name>
    <dbReference type="NCBI Taxonomy" id="460523"/>
    <lineage>
        <taxon>Eukaryota</taxon>
        <taxon>Fungi</taxon>
        <taxon>Dikarya</taxon>
        <taxon>Ascomycota</taxon>
        <taxon>Saccharomycotina</taxon>
        <taxon>Pichiomycetes</taxon>
        <taxon>Pichiales</taxon>
        <taxon>Pichiaceae</taxon>
        <taxon>Ogataea</taxon>
    </lineage>
</organism>
<evidence type="ECO:0000313" key="17">
    <source>
        <dbReference type="Proteomes" id="UP000788993"/>
    </source>
</evidence>
<evidence type="ECO:0000256" key="7">
    <source>
        <dbReference type="ARBA" id="ARBA00022786"/>
    </source>
</evidence>
<dbReference type="GO" id="GO:0016020">
    <property type="term" value="C:membrane"/>
    <property type="evidence" value="ECO:0007669"/>
    <property type="project" value="TreeGrafter"/>
</dbReference>
<dbReference type="GO" id="GO:0070536">
    <property type="term" value="P:protein K63-linked deubiquitination"/>
    <property type="evidence" value="ECO:0007669"/>
    <property type="project" value="InterPro"/>
</dbReference>
<keyword evidence="3" id="KW-0645">Protease</keyword>
<evidence type="ECO:0000313" key="16">
    <source>
        <dbReference type="EMBL" id="KAH3664596.1"/>
    </source>
</evidence>
<comment type="similarity">
    <text evidence="12">Belongs to the RFU1 family.</text>
</comment>
<evidence type="ECO:0000256" key="2">
    <source>
        <dbReference type="ARBA" id="ARBA00010981"/>
    </source>
</evidence>
<keyword evidence="5" id="KW-0789">Thiol protease inhibitor</keyword>
<gene>
    <name evidence="16" type="ORF">OGATHE_003411</name>
</gene>
<keyword evidence="10" id="KW-0482">Metalloprotease</keyword>
<evidence type="ECO:0000256" key="14">
    <source>
        <dbReference type="SAM" id="MobiDB-lite"/>
    </source>
</evidence>
<dbReference type="EMBL" id="JAEUBD010001178">
    <property type="protein sequence ID" value="KAH3664596.1"/>
    <property type="molecule type" value="Genomic_DNA"/>
</dbReference>
<dbReference type="GO" id="GO:0005768">
    <property type="term" value="C:endosome"/>
    <property type="evidence" value="ECO:0007669"/>
    <property type="project" value="TreeGrafter"/>
</dbReference>
<accession>A0A9P8T488</accession>
<evidence type="ECO:0000256" key="1">
    <source>
        <dbReference type="ARBA" id="ARBA00001947"/>
    </source>
</evidence>
<dbReference type="FunFam" id="3.40.140.10:FF:000033">
    <property type="entry name" value="AMSH-like protease sst2"/>
    <property type="match status" value="1"/>
</dbReference>
<dbReference type="CDD" id="cd08066">
    <property type="entry name" value="MPN_AMSH_like"/>
    <property type="match status" value="1"/>
</dbReference>
<evidence type="ECO:0000256" key="11">
    <source>
        <dbReference type="ARBA" id="ARBA00037208"/>
    </source>
</evidence>
<feature type="domain" description="MPN" evidence="15">
    <location>
        <begin position="225"/>
        <end position="354"/>
    </location>
</feature>
<evidence type="ECO:0000256" key="3">
    <source>
        <dbReference type="ARBA" id="ARBA00022670"/>
    </source>
</evidence>
<dbReference type="Gene3D" id="3.40.140.10">
    <property type="entry name" value="Cytidine Deaminase, domain 2"/>
    <property type="match status" value="1"/>
</dbReference>
<dbReference type="GO" id="GO:0046872">
    <property type="term" value="F:metal ion binding"/>
    <property type="evidence" value="ECO:0007669"/>
    <property type="project" value="UniProtKB-KW"/>
</dbReference>
<dbReference type="Proteomes" id="UP000788993">
    <property type="component" value="Unassembled WGS sequence"/>
</dbReference>
<comment type="function">
    <text evidence="11">Inhibitor of the DOA4 deubiquitinase involved in the regulation of protein degradation by the proteasome and maintenance of a normal level of free ubiquitin.</text>
</comment>
<comment type="cofactor">
    <cofactor evidence="1">
        <name>Zn(2+)</name>
        <dbReference type="ChEBI" id="CHEBI:29105"/>
    </cofactor>
</comment>
<keyword evidence="9" id="KW-0862">Zinc</keyword>
<dbReference type="GO" id="GO:0061578">
    <property type="term" value="F:K63-linked deubiquitinase activity"/>
    <property type="evidence" value="ECO:0007669"/>
    <property type="project" value="InterPro"/>
</dbReference>
<dbReference type="SMART" id="SM00232">
    <property type="entry name" value="JAB_MPN"/>
    <property type="match status" value="1"/>
</dbReference>
<dbReference type="PROSITE" id="PS50249">
    <property type="entry name" value="MPN"/>
    <property type="match status" value="1"/>
</dbReference>
<evidence type="ECO:0000259" key="15">
    <source>
        <dbReference type="PROSITE" id="PS50249"/>
    </source>
</evidence>
<feature type="region of interest" description="Disordered" evidence="14">
    <location>
        <begin position="124"/>
        <end position="158"/>
    </location>
</feature>
<keyword evidence="8" id="KW-0378">Hydrolase</keyword>
<evidence type="ECO:0000256" key="4">
    <source>
        <dbReference type="ARBA" id="ARBA00022690"/>
    </source>
</evidence>
<name>A0A9P8T488_9ASCO</name>